<accession>A0A067MIQ0</accession>
<name>A0A067MIQ0_BOTB1</name>
<dbReference type="AlphaFoldDB" id="A0A067MIQ0"/>
<gene>
    <name evidence="1" type="ORF">BOTBODRAFT_174484</name>
</gene>
<reference evidence="2" key="1">
    <citation type="journal article" date="2014" name="Proc. Natl. Acad. Sci. U.S.A.">
        <title>Extensive sampling of basidiomycete genomes demonstrates inadequacy of the white-rot/brown-rot paradigm for wood decay fungi.</title>
        <authorList>
            <person name="Riley R."/>
            <person name="Salamov A.A."/>
            <person name="Brown D.W."/>
            <person name="Nagy L.G."/>
            <person name="Floudas D."/>
            <person name="Held B.W."/>
            <person name="Levasseur A."/>
            <person name="Lombard V."/>
            <person name="Morin E."/>
            <person name="Otillar R."/>
            <person name="Lindquist E.A."/>
            <person name="Sun H."/>
            <person name="LaButti K.M."/>
            <person name="Schmutz J."/>
            <person name="Jabbour D."/>
            <person name="Luo H."/>
            <person name="Baker S.E."/>
            <person name="Pisabarro A.G."/>
            <person name="Walton J.D."/>
            <person name="Blanchette R.A."/>
            <person name="Henrissat B."/>
            <person name="Martin F."/>
            <person name="Cullen D."/>
            <person name="Hibbett D.S."/>
            <person name="Grigoriev I.V."/>
        </authorList>
    </citation>
    <scope>NUCLEOTIDE SEQUENCE [LARGE SCALE GENOMIC DNA]</scope>
    <source>
        <strain evidence="2">FD-172 SS1</strain>
    </source>
</reference>
<dbReference type="Proteomes" id="UP000027195">
    <property type="component" value="Unassembled WGS sequence"/>
</dbReference>
<dbReference type="EMBL" id="KL198036">
    <property type="protein sequence ID" value="KDQ14610.1"/>
    <property type="molecule type" value="Genomic_DNA"/>
</dbReference>
<dbReference type="HOGENOM" id="CLU_1199619_0_0_1"/>
<proteinExistence type="predicted"/>
<organism evidence="1 2">
    <name type="scientific">Botryobasidium botryosum (strain FD-172 SS1)</name>
    <dbReference type="NCBI Taxonomy" id="930990"/>
    <lineage>
        <taxon>Eukaryota</taxon>
        <taxon>Fungi</taxon>
        <taxon>Dikarya</taxon>
        <taxon>Basidiomycota</taxon>
        <taxon>Agaricomycotina</taxon>
        <taxon>Agaricomycetes</taxon>
        <taxon>Cantharellales</taxon>
        <taxon>Botryobasidiaceae</taxon>
        <taxon>Botryobasidium</taxon>
    </lineage>
</organism>
<keyword evidence="2" id="KW-1185">Reference proteome</keyword>
<protein>
    <submittedName>
        <fullName evidence="1">Uncharacterized protein</fullName>
    </submittedName>
</protein>
<sequence>MHSGHRYGSSDEFAARPLSAAPSVQIDLYAVLVRPILRWLHPSNLLTAMRERIVEPLQDKWNYWNGRWRARRRQRVLLLRRSSSSGDLEAAWHTVTSERTRLIAGDTTSDIGDKEQRTSPAYSTFTTRSVLKRHKPISIHRGVARSIRKKSVRFAGADVRVFRPQSYEQWDRRSLITKPAEIHQKTERQSWFFSSSLGHAANDGLISSPSSPFAPSSHYLGFENQWRDVPF</sequence>
<dbReference type="InParanoid" id="A0A067MIQ0"/>
<evidence type="ECO:0000313" key="2">
    <source>
        <dbReference type="Proteomes" id="UP000027195"/>
    </source>
</evidence>
<evidence type="ECO:0000313" key="1">
    <source>
        <dbReference type="EMBL" id="KDQ14610.1"/>
    </source>
</evidence>